<dbReference type="SUPFAM" id="SSF56281">
    <property type="entry name" value="Metallo-hydrolase/oxidoreductase"/>
    <property type="match status" value="1"/>
</dbReference>
<reference evidence="3 4" key="1">
    <citation type="journal article" date="2021" name="Int. J. Syst. Evol. Microbiol.">
        <title>Clostridium zeae sp. nov., isolated from corn silage.</title>
        <authorList>
            <person name="Kobayashi H."/>
            <person name="Tanizawa Y."/>
            <person name="Yagura M."/>
            <person name="Sakamoto M."/>
            <person name="Ohkuma M."/>
            <person name="Tohno M."/>
        </authorList>
    </citation>
    <scope>NUCLEOTIDE SEQUENCE [LARGE SCALE GENOMIC DNA]</scope>
    <source>
        <strain evidence="3 4">CSC2</strain>
    </source>
</reference>
<proteinExistence type="predicted"/>
<dbReference type="SMART" id="SM00849">
    <property type="entry name" value="Lactamase_B"/>
    <property type="match status" value="1"/>
</dbReference>
<dbReference type="EMBL" id="BMBA01000001">
    <property type="protein sequence ID" value="GFZ30005.1"/>
    <property type="molecule type" value="Genomic_DNA"/>
</dbReference>
<dbReference type="InterPro" id="IPR036866">
    <property type="entry name" value="RibonucZ/Hydroxyglut_hydro"/>
</dbReference>
<evidence type="ECO:0000313" key="4">
    <source>
        <dbReference type="Proteomes" id="UP000663802"/>
    </source>
</evidence>
<dbReference type="RefSeq" id="WP_206868000.1">
    <property type="nucleotide sequence ID" value="NZ_BMBA01000001.1"/>
</dbReference>
<evidence type="ECO:0000259" key="2">
    <source>
        <dbReference type="SMART" id="SM00849"/>
    </source>
</evidence>
<dbReference type="PANTHER" id="PTHR43546:SF9">
    <property type="entry name" value="L-ASCORBATE-6-PHOSPHATE LACTONASE ULAG-RELATED"/>
    <property type="match status" value="1"/>
</dbReference>
<feature type="domain" description="Metallo-beta-lactamase" evidence="2">
    <location>
        <begin position="6"/>
        <end position="188"/>
    </location>
</feature>
<keyword evidence="1" id="KW-0378">Hydrolase</keyword>
<keyword evidence="4" id="KW-1185">Reference proteome</keyword>
<accession>A0ABQ1E5H8</accession>
<dbReference type="InterPro" id="IPR001279">
    <property type="entry name" value="Metallo-B-lactamas"/>
</dbReference>
<comment type="caution">
    <text evidence="3">The sequence shown here is derived from an EMBL/GenBank/DDBJ whole genome shotgun (WGS) entry which is preliminary data.</text>
</comment>
<evidence type="ECO:0000313" key="3">
    <source>
        <dbReference type="EMBL" id="GFZ30005.1"/>
    </source>
</evidence>
<sequence length="236" mass="27220">MKIQLLGNCTILLSSKNSQILFDPYFNNFGNLFYKRTASVSTYYKSIDHLDAILLSHEHFDHMDIMFLNKFKNKCPIYSPKGSLKPLIFKSKWIRKGDELNIGDFSITVVQANHLCPTVGYIVRAEGSTIYFSGDTYYGKFMKSISEKFTIDIAMLTVTRYLLPMTMGEKGMLKCLNDLKPKYFIPIHQDIAQRFSLNNSKISFSRLNDKIMEENLSTKTVWLNNGDEFKVTPIKN</sequence>
<dbReference type="PANTHER" id="PTHR43546">
    <property type="entry name" value="UPF0173 METAL-DEPENDENT HYDROLASE MJ1163-RELATED"/>
    <property type="match status" value="1"/>
</dbReference>
<dbReference type="Proteomes" id="UP000663802">
    <property type="component" value="Unassembled WGS sequence"/>
</dbReference>
<evidence type="ECO:0000256" key="1">
    <source>
        <dbReference type="ARBA" id="ARBA00022801"/>
    </source>
</evidence>
<protein>
    <recommendedName>
        <fullName evidence="2">Metallo-beta-lactamase domain-containing protein</fullName>
    </recommendedName>
</protein>
<name>A0ABQ1E5H8_9CLOT</name>
<gene>
    <name evidence="3" type="ORF">CSC2_05310</name>
</gene>
<dbReference type="Gene3D" id="3.60.15.10">
    <property type="entry name" value="Ribonuclease Z/Hydroxyacylglutathione hydrolase-like"/>
    <property type="match status" value="1"/>
</dbReference>
<dbReference type="InterPro" id="IPR050114">
    <property type="entry name" value="UPF0173_UPF0282_UlaG_hydrolase"/>
</dbReference>
<dbReference type="Pfam" id="PF12706">
    <property type="entry name" value="Lactamase_B_2"/>
    <property type="match status" value="1"/>
</dbReference>
<organism evidence="3 4">
    <name type="scientific">Clostridium zeae</name>
    <dbReference type="NCBI Taxonomy" id="2759022"/>
    <lineage>
        <taxon>Bacteria</taxon>
        <taxon>Bacillati</taxon>
        <taxon>Bacillota</taxon>
        <taxon>Clostridia</taxon>
        <taxon>Eubacteriales</taxon>
        <taxon>Clostridiaceae</taxon>
        <taxon>Clostridium</taxon>
    </lineage>
</organism>